<dbReference type="Pfam" id="PF10512">
    <property type="entry name" value="Borealin"/>
    <property type="match status" value="1"/>
</dbReference>
<dbReference type="GO" id="GO:0000775">
    <property type="term" value="C:chromosome, centromeric region"/>
    <property type="evidence" value="ECO:0007669"/>
    <property type="project" value="UniProtKB-SubCell"/>
</dbReference>
<evidence type="ECO:0000256" key="5">
    <source>
        <dbReference type="ARBA" id="ARBA00022618"/>
    </source>
</evidence>
<evidence type="ECO:0000256" key="10">
    <source>
        <dbReference type="SAM" id="MobiDB-lite"/>
    </source>
</evidence>
<reference evidence="13 14" key="1">
    <citation type="submission" date="2024-02" db="EMBL/GenBank/DDBJ databases">
        <title>Chromosome-scale genome assembly of the rough periwinkle Littorina saxatilis.</title>
        <authorList>
            <person name="De Jode A."/>
            <person name="Faria R."/>
            <person name="Formenti G."/>
            <person name="Sims Y."/>
            <person name="Smith T.P."/>
            <person name="Tracey A."/>
            <person name="Wood J.M.D."/>
            <person name="Zagrodzka Z.B."/>
            <person name="Johannesson K."/>
            <person name="Butlin R.K."/>
            <person name="Leder E.H."/>
        </authorList>
    </citation>
    <scope>NUCLEOTIDE SEQUENCE [LARGE SCALE GENOMIC DNA]</scope>
    <source>
        <strain evidence="13">Snail1</strain>
        <tissue evidence="13">Muscle</tissue>
    </source>
</reference>
<feature type="domain" description="Borealin C-terminal" evidence="12">
    <location>
        <begin position="149"/>
        <end position="207"/>
    </location>
</feature>
<dbReference type="GO" id="GO:0005634">
    <property type="term" value="C:nucleus"/>
    <property type="evidence" value="ECO:0007669"/>
    <property type="project" value="UniProtKB-SubCell"/>
</dbReference>
<keyword evidence="6" id="KW-0498">Mitosis</keyword>
<dbReference type="PANTHER" id="PTHR16040">
    <property type="entry name" value="AUSTRALIN, ISOFORM A-RELATED"/>
    <property type="match status" value="1"/>
</dbReference>
<evidence type="ECO:0008006" key="15">
    <source>
        <dbReference type="Google" id="ProtNLM"/>
    </source>
</evidence>
<gene>
    <name evidence="13" type="ORF">V1264_000651</name>
</gene>
<evidence type="ECO:0000313" key="13">
    <source>
        <dbReference type="EMBL" id="KAK7114617.1"/>
    </source>
</evidence>
<dbReference type="Gene3D" id="6.10.250.1900">
    <property type="match status" value="1"/>
</dbReference>
<dbReference type="GO" id="GO:0051301">
    <property type="term" value="P:cell division"/>
    <property type="evidence" value="ECO:0007669"/>
    <property type="project" value="UniProtKB-KW"/>
</dbReference>
<keyword evidence="5" id="KW-0132">Cell division</keyword>
<dbReference type="GO" id="GO:0000070">
    <property type="term" value="P:mitotic sister chromatid segregation"/>
    <property type="evidence" value="ECO:0007669"/>
    <property type="project" value="TreeGrafter"/>
</dbReference>
<dbReference type="PANTHER" id="PTHR16040:SF7">
    <property type="entry name" value="AUSTRALIN, ISOFORM A-RELATED"/>
    <property type="match status" value="1"/>
</dbReference>
<evidence type="ECO:0000256" key="8">
    <source>
        <dbReference type="ARBA" id="ARBA00023306"/>
    </source>
</evidence>
<dbReference type="InterPro" id="IPR018851">
    <property type="entry name" value="Borealin_N"/>
</dbReference>
<dbReference type="Proteomes" id="UP001374579">
    <property type="component" value="Unassembled WGS sequence"/>
</dbReference>
<keyword evidence="4" id="KW-0158">Chromosome</keyword>
<feature type="region of interest" description="Disordered" evidence="10">
    <location>
        <begin position="1"/>
        <end position="23"/>
    </location>
</feature>
<dbReference type="InterPro" id="IPR046466">
    <property type="entry name" value="Borealin_C"/>
</dbReference>
<evidence type="ECO:0000259" key="11">
    <source>
        <dbReference type="Pfam" id="PF10444"/>
    </source>
</evidence>
<keyword evidence="14" id="KW-1185">Reference proteome</keyword>
<evidence type="ECO:0000256" key="3">
    <source>
        <dbReference type="ARBA" id="ARBA00009914"/>
    </source>
</evidence>
<dbReference type="GO" id="GO:0032133">
    <property type="term" value="C:chromosome passenger complex"/>
    <property type="evidence" value="ECO:0007669"/>
    <property type="project" value="TreeGrafter"/>
</dbReference>
<feature type="compositionally biased region" description="Basic residues" evidence="10">
    <location>
        <begin position="1"/>
        <end position="15"/>
    </location>
</feature>
<evidence type="ECO:0000256" key="2">
    <source>
        <dbReference type="ARBA" id="ARBA00004584"/>
    </source>
</evidence>
<accession>A0AAN9GMZ5</accession>
<feature type="region of interest" description="Disordered" evidence="10">
    <location>
        <begin position="109"/>
        <end position="155"/>
    </location>
</feature>
<evidence type="ECO:0000313" key="14">
    <source>
        <dbReference type="Proteomes" id="UP001374579"/>
    </source>
</evidence>
<keyword evidence="9" id="KW-0137">Centromere</keyword>
<proteinExistence type="inferred from homology"/>
<dbReference type="EMBL" id="JBAMIC010000001">
    <property type="protein sequence ID" value="KAK7114617.1"/>
    <property type="molecule type" value="Genomic_DNA"/>
</dbReference>
<comment type="caution">
    <text evidence="13">The sequence shown here is derived from an EMBL/GenBank/DDBJ whole genome shotgun (WGS) entry which is preliminary data.</text>
</comment>
<protein>
    <recommendedName>
        <fullName evidence="15">Borealin</fullName>
    </recommendedName>
</protein>
<comment type="subcellular location">
    <subcellularLocation>
        <location evidence="2">Chromosome</location>
        <location evidence="2">Centromere</location>
    </subcellularLocation>
    <subcellularLocation>
        <location evidence="1">Nucleus</location>
    </subcellularLocation>
</comment>
<dbReference type="GO" id="GO:0051233">
    <property type="term" value="C:spindle midzone"/>
    <property type="evidence" value="ECO:0007669"/>
    <property type="project" value="TreeGrafter"/>
</dbReference>
<feature type="domain" description="Borealin N-terminal" evidence="11">
    <location>
        <begin position="34"/>
        <end position="89"/>
    </location>
</feature>
<name>A0AAN9GMZ5_9CAEN</name>
<comment type="similarity">
    <text evidence="3">Belongs to the borealin family.</text>
</comment>
<sequence>MPRKRATRVNKHAKPKQPDGEITGNLDAEERMQKLNTFLRDFDIEVGNRLKHIEKTKERLQSMVDKQINLQLNYLPMSIRNMNIMDFIEAGGTVESALEKLEEAGEGDSFVDADFGRTQKKRQGTRKGKGSSNKNMGAPPSTAKSTAKKRSRFMTPAKRQLPAVWDTPAVTPKFDLNLPFTPGLARAPKFGERLMSLAGSPVDVSNTQKVLRTLKHARTKDEDEIEDAVSRVAAAVPGIAKQDIHKILAEFSAVKTSVR</sequence>
<evidence type="ECO:0000259" key="12">
    <source>
        <dbReference type="Pfam" id="PF10512"/>
    </source>
</evidence>
<dbReference type="Pfam" id="PF10444">
    <property type="entry name" value="Nbl1_Borealin_N"/>
    <property type="match status" value="1"/>
</dbReference>
<evidence type="ECO:0000256" key="1">
    <source>
        <dbReference type="ARBA" id="ARBA00004123"/>
    </source>
</evidence>
<evidence type="ECO:0000256" key="7">
    <source>
        <dbReference type="ARBA" id="ARBA00023242"/>
    </source>
</evidence>
<keyword evidence="8" id="KW-0131">Cell cycle</keyword>
<feature type="compositionally biased region" description="Basic residues" evidence="10">
    <location>
        <begin position="118"/>
        <end position="129"/>
    </location>
</feature>
<keyword evidence="7" id="KW-0539">Nucleus</keyword>
<evidence type="ECO:0000256" key="4">
    <source>
        <dbReference type="ARBA" id="ARBA00022454"/>
    </source>
</evidence>
<dbReference type="AlphaFoldDB" id="A0AAN9GMZ5"/>
<evidence type="ECO:0000256" key="6">
    <source>
        <dbReference type="ARBA" id="ARBA00022776"/>
    </source>
</evidence>
<dbReference type="InterPro" id="IPR018867">
    <property type="entry name" value="Cell_div_borealin"/>
</dbReference>
<organism evidence="13 14">
    <name type="scientific">Littorina saxatilis</name>
    <dbReference type="NCBI Taxonomy" id="31220"/>
    <lineage>
        <taxon>Eukaryota</taxon>
        <taxon>Metazoa</taxon>
        <taxon>Spiralia</taxon>
        <taxon>Lophotrochozoa</taxon>
        <taxon>Mollusca</taxon>
        <taxon>Gastropoda</taxon>
        <taxon>Caenogastropoda</taxon>
        <taxon>Littorinimorpha</taxon>
        <taxon>Littorinoidea</taxon>
        <taxon>Littorinidae</taxon>
        <taxon>Littorina</taxon>
    </lineage>
</organism>
<evidence type="ECO:0000256" key="9">
    <source>
        <dbReference type="ARBA" id="ARBA00023328"/>
    </source>
</evidence>